<evidence type="ECO:0000256" key="2">
    <source>
        <dbReference type="ARBA" id="ARBA00022448"/>
    </source>
</evidence>
<feature type="transmembrane region" description="Helical" evidence="6">
    <location>
        <begin position="433"/>
        <end position="456"/>
    </location>
</feature>
<feature type="transmembrane region" description="Helical" evidence="6">
    <location>
        <begin position="205"/>
        <end position="226"/>
    </location>
</feature>
<feature type="domain" description="Major facilitator superfamily (MFS) profile" evidence="7">
    <location>
        <begin position="15"/>
        <end position="467"/>
    </location>
</feature>
<dbReference type="SUPFAM" id="SSF103473">
    <property type="entry name" value="MFS general substrate transporter"/>
    <property type="match status" value="1"/>
</dbReference>
<feature type="transmembrane region" description="Helical" evidence="6">
    <location>
        <begin position="307"/>
        <end position="330"/>
    </location>
</feature>
<dbReference type="Gene3D" id="1.20.1250.20">
    <property type="entry name" value="MFS general substrate transporter like domains"/>
    <property type="match status" value="1"/>
</dbReference>
<dbReference type="PROSITE" id="PS50850">
    <property type="entry name" value="MFS"/>
    <property type="match status" value="1"/>
</dbReference>
<evidence type="ECO:0000256" key="1">
    <source>
        <dbReference type="ARBA" id="ARBA00004429"/>
    </source>
</evidence>
<keyword evidence="3 6" id="KW-0812">Transmembrane</keyword>
<feature type="transmembrane region" description="Helical" evidence="6">
    <location>
        <begin position="50"/>
        <end position="69"/>
    </location>
</feature>
<keyword evidence="4 6" id="KW-1133">Transmembrane helix</keyword>
<feature type="transmembrane region" description="Helical" evidence="6">
    <location>
        <begin position="172"/>
        <end position="193"/>
    </location>
</feature>
<keyword evidence="9" id="KW-1185">Reference proteome</keyword>
<accession>A0ABY7QDH4</accession>
<evidence type="ECO:0000256" key="3">
    <source>
        <dbReference type="ARBA" id="ARBA00022692"/>
    </source>
</evidence>
<feature type="transmembrane region" description="Helical" evidence="6">
    <location>
        <begin position="278"/>
        <end position="301"/>
    </location>
</feature>
<dbReference type="PANTHER" id="PTHR23501:SF191">
    <property type="entry name" value="VACUOLAR BASIC AMINO ACID TRANSPORTER 4"/>
    <property type="match status" value="1"/>
</dbReference>
<protein>
    <submittedName>
        <fullName evidence="8">MFS transporter</fullName>
    </submittedName>
</protein>
<dbReference type="InterPro" id="IPR036259">
    <property type="entry name" value="MFS_trans_sf"/>
</dbReference>
<evidence type="ECO:0000256" key="5">
    <source>
        <dbReference type="ARBA" id="ARBA00023136"/>
    </source>
</evidence>
<feature type="transmembrane region" description="Helical" evidence="6">
    <location>
        <begin position="342"/>
        <end position="361"/>
    </location>
</feature>
<keyword evidence="5 6" id="KW-0472">Membrane</keyword>
<evidence type="ECO:0000256" key="6">
    <source>
        <dbReference type="SAM" id="Phobius"/>
    </source>
</evidence>
<dbReference type="Pfam" id="PF07690">
    <property type="entry name" value="MFS_1"/>
    <property type="match status" value="1"/>
</dbReference>
<organism evidence="8 9">
    <name type="scientific">Kitasatospora cathayae</name>
    <dbReference type="NCBI Taxonomy" id="3004092"/>
    <lineage>
        <taxon>Bacteria</taxon>
        <taxon>Bacillati</taxon>
        <taxon>Actinomycetota</taxon>
        <taxon>Actinomycetes</taxon>
        <taxon>Kitasatosporales</taxon>
        <taxon>Streptomycetaceae</taxon>
        <taxon>Kitasatospora</taxon>
    </lineage>
</organism>
<feature type="transmembrane region" description="Helical" evidence="6">
    <location>
        <begin position="238"/>
        <end position="257"/>
    </location>
</feature>
<evidence type="ECO:0000313" key="8">
    <source>
        <dbReference type="EMBL" id="WBP90810.1"/>
    </source>
</evidence>
<sequence length="482" mass="49014">MNAYADLPPRRRILASTALLGCAFLAMLDGTVVGTALPRIVQQVGGGGTWYVWLVTAYLLTSSVSVPVYGRFSDLYGRRRLLLGGLALFLTGSTACALAAGMPALVASRAVQGLGAGALLTLGMALIRDLHPPSRPQGLIRMQTALAAMMVLGLVGGPILGGLLADHAGWRWSFWLNLPLGLAAWALIALTLPEHRPATTPPGRLDAAGILLLTSGLGLVLTGLSLKGNAADGRWSDPAVGGCLLGGLALLALLVPVERRAAVPVLPLRLFHNRTYSALLAAGFLLQVAAMPVGILLPLYFQQQRGYSATASGLLLLPLLVGMTVGNRLTAAAVTHGRQVRSVLLTGAALLTAGTGGLLPLGPATPVPLTSVLLLLIGLGTGPAMGGLTIATQSCVRPADMGTATAGSALAKQIGGAFGLACAQSLLAPSGTAIGPTIAWTGIPAGLLAAGALLLVRDLTIATPNRRVAAGSSQRSEHKGLV</sequence>
<evidence type="ECO:0000256" key="4">
    <source>
        <dbReference type="ARBA" id="ARBA00022989"/>
    </source>
</evidence>
<reference evidence="9" key="1">
    <citation type="submission" date="2022-12" db="EMBL/GenBank/DDBJ databases">
        <authorList>
            <person name="Mo P."/>
        </authorList>
    </citation>
    <scope>NUCLEOTIDE SEQUENCE [LARGE SCALE GENOMIC DNA]</scope>
    <source>
        <strain evidence="9">HUAS 3-15</strain>
    </source>
</reference>
<name>A0ABY7QDH4_9ACTN</name>
<dbReference type="PANTHER" id="PTHR23501">
    <property type="entry name" value="MAJOR FACILITATOR SUPERFAMILY"/>
    <property type="match status" value="1"/>
</dbReference>
<feature type="transmembrane region" description="Helical" evidence="6">
    <location>
        <begin position="367"/>
        <end position="388"/>
    </location>
</feature>
<keyword evidence="2" id="KW-0813">Transport</keyword>
<gene>
    <name evidence="8" type="ORF">O1G21_36400</name>
</gene>
<dbReference type="Gene3D" id="1.20.1720.10">
    <property type="entry name" value="Multidrug resistance protein D"/>
    <property type="match status" value="1"/>
</dbReference>
<dbReference type="InterPro" id="IPR011701">
    <property type="entry name" value="MFS"/>
</dbReference>
<dbReference type="InterPro" id="IPR020846">
    <property type="entry name" value="MFS_dom"/>
</dbReference>
<proteinExistence type="predicted"/>
<feature type="transmembrane region" description="Helical" evidence="6">
    <location>
        <begin position="139"/>
        <end position="160"/>
    </location>
</feature>
<evidence type="ECO:0000313" key="9">
    <source>
        <dbReference type="Proteomes" id="UP001212821"/>
    </source>
</evidence>
<dbReference type="EMBL" id="CP115450">
    <property type="protein sequence ID" value="WBP90810.1"/>
    <property type="molecule type" value="Genomic_DNA"/>
</dbReference>
<comment type="subcellular location">
    <subcellularLocation>
        <location evidence="1">Cell inner membrane</location>
        <topology evidence="1">Multi-pass membrane protein</topology>
    </subcellularLocation>
</comment>
<dbReference type="RefSeq" id="WP_270149827.1">
    <property type="nucleotide sequence ID" value="NZ_CP115450.1"/>
</dbReference>
<evidence type="ECO:0000259" key="7">
    <source>
        <dbReference type="PROSITE" id="PS50850"/>
    </source>
</evidence>
<feature type="transmembrane region" description="Helical" evidence="6">
    <location>
        <begin position="81"/>
        <end position="104"/>
    </location>
</feature>
<dbReference type="Proteomes" id="UP001212821">
    <property type="component" value="Chromosome"/>
</dbReference>